<dbReference type="OrthoDB" id="37659at2759"/>
<evidence type="ECO:0000256" key="4">
    <source>
        <dbReference type="ARBA" id="ARBA00037096"/>
    </source>
</evidence>
<dbReference type="PRINTS" id="PR00081">
    <property type="entry name" value="GDHRDH"/>
</dbReference>
<keyword evidence="2" id="KW-0521">NADP</keyword>
<accession>A0A8E2DTM2</accession>
<name>A0A8E2DTM2_9APHY</name>
<dbReference type="PROSITE" id="PS00061">
    <property type="entry name" value="ADH_SHORT"/>
    <property type="match status" value="1"/>
</dbReference>
<evidence type="ECO:0000256" key="3">
    <source>
        <dbReference type="ARBA" id="ARBA00023002"/>
    </source>
</evidence>
<dbReference type="InterPro" id="IPR036291">
    <property type="entry name" value="NAD(P)-bd_dom_sf"/>
</dbReference>
<dbReference type="InterPro" id="IPR020904">
    <property type="entry name" value="Sc_DH/Rdtase_CS"/>
</dbReference>
<dbReference type="Gene3D" id="3.40.50.720">
    <property type="entry name" value="NAD(P)-binding Rossmann-like Domain"/>
    <property type="match status" value="1"/>
</dbReference>
<dbReference type="EMBL" id="KV722336">
    <property type="protein sequence ID" value="OCH95456.1"/>
    <property type="molecule type" value="Genomic_DNA"/>
</dbReference>
<gene>
    <name evidence="5" type="ORF">OBBRIDRAFT_788342</name>
</gene>
<keyword evidence="6" id="KW-1185">Reference proteome</keyword>
<keyword evidence="3" id="KW-0560">Oxidoreductase</keyword>
<reference evidence="5 6" key="1">
    <citation type="submission" date="2016-07" db="EMBL/GenBank/DDBJ databases">
        <title>Draft genome of the white-rot fungus Obba rivulosa 3A-2.</title>
        <authorList>
            <consortium name="DOE Joint Genome Institute"/>
            <person name="Miettinen O."/>
            <person name="Riley R."/>
            <person name="Acob R."/>
            <person name="Barry K."/>
            <person name="Cullen D."/>
            <person name="De Vries R."/>
            <person name="Hainaut M."/>
            <person name="Hatakka A."/>
            <person name="Henrissat B."/>
            <person name="Hilden K."/>
            <person name="Kuo R."/>
            <person name="Labutti K."/>
            <person name="Lipzen A."/>
            <person name="Makela M.R."/>
            <person name="Sandor L."/>
            <person name="Spatafora J.W."/>
            <person name="Grigoriev I.V."/>
            <person name="Hibbett D.S."/>
        </authorList>
    </citation>
    <scope>NUCLEOTIDE SEQUENCE [LARGE SCALE GENOMIC DNA]</scope>
    <source>
        <strain evidence="5 6">3A-2</strain>
    </source>
</reference>
<dbReference type="GO" id="GO:0016020">
    <property type="term" value="C:membrane"/>
    <property type="evidence" value="ECO:0007669"/>
    <property type="project" value="TreeGrafter"/>
</dbReference>
<dbReference type="PANTHER" id="PTHR44196">
    <property type="entry name" value="DEHYDROGENASE/REDUCTASE SDR FAMILY MEMBER 7B"/>
    <property type="match status" value="1"/>
</dbReference>
<protein>
    <submittedName>
        <fullName evidence="5">NAD-P-binding protein</fullName>
    </submittedName>
</protein>
<dbReference type="Pfam" id="PF00106">
    <property type="entry name" value="adh_short"/>
    <property type="match status" value="1"/>
</dbReference>
<evidence type="ECO:0000313" key="6">
    <source>
        <dbReference type="Proteomes" id="UP000250043"/>
    </source>
</evidence>
<comment type="function">
    <text evidence="4">Putative oxidoreductase.</text>
</comment>
<dbReference type="SUPFAM" id="SSF51735">
    <property type="entry name" value="NAD(P)-binding Rossmann-fold domains"/>
    <property type="match status" value="1"/>
</dbReference>
<dbReference type="AlphaFoldDB" id="A0A8E2DTM2"/>
<dbReference type="Proteomes" id="UP000250043">
    <property type="component" value="Unassembled WGS sequence"/>
</dbReference>
<dbReference type="InterPro" id="IPR002347">
    <property type="entry name" value="SDR_fam"/>
</dbReference>
<evidence type="ECO:0000256" key="1">
    <source>
        <dbReference type="ARBA" id="ARBA00006484"/>
    </source>
</evidence>
<organism evidence="5 6">
    <name type="scientific">Obba rivulosa</name>
    <dbReference type="NCBI Taxonomy" id="1052685"/>
    <lineage>
        <taxon>Eukaryota</taxon>
        <taxon>Fungi</taxon>
        <taxon>Dikarya</taxon>
        <taxon>Basidiomycota</taxon>
        <taxon>Agaricomycotina</taxon>
        <taxon>Agaricomycetes</taxon>
        <taxon>Polyporales</taxon>
        <taxon>Gelatoporiaceae</taxon>
        <taxon>Obba</taxon>
    </lineage>
</organism>
<sequence>MASLSSLLGRPSWPIIFALSIPALLLSRRLLRGASRPQKIPKNEERVLILGASSGIGRAVALEYAARGARICVVGRREGELKKVEEECTVLASGDKSRVLSIAADIANAEDMVRVRTLLENKWEGLDTLILSAGVSSLRPLLEIAGLERHGQAFIPEQATHAGIQHTVDVANKALEINVIGPIVTAVTFIPLLQSRSASPAVLLVSSLAAVVPAPTRTLYNATKAASLILYQALAIEHPTVAFSNIIPGTVEGNFRASAVDGGSVRELDPNKHGLKIPAVAKRCVQMVDAGEKNVFMPVAFGRVAHFFYWLMPTAVEQRAAKKYNFTA</sequence>
<dbReference type="GO" id="GO:0016491">
    <property type="term" value="F:oxidoreductase activity"/>
    <property type="evidence" value="ECO:0007669"/>
    <property type="project" value="UniProtKB-KW"/>
</dbReference>
<evidence type="ECO:0000256" key="2">
    <source>
        <dbReference type="ARBA" id="ARBA00022857"/>
    </source>
</evidence>
<dbReference type="PANTHER" id="PTHR44196:SF1">
    <property type="entry name" value="DEHYDROGENASE_REDUCTASE SDR FAMILY MEMBER 7B"/>
    <property type="match status" value="1"/>
</dbReference>
<comment type="similarity">
    <text evidence="1">Belongs to the short-chain dehydrogenases/reductases (SDR) family.</text>
</comment>
<proteinExistence type="inferred from homology"/>
<evidence type="ECO:0000313" key="5">
    <source>
        <dbReference type="EMBL" id="OCH95456.1"/>
    </source>
</evidence>